<name>A0A921DY90_9STAP</name>
<dbReference type="PANTHER" id="PTHR36503:SF1">
    <property type="entry name" value="BLR2520 PROTEIN"/>
    <property type="match status" value="1"/>
</dbReference>
<dbReference type="Gene3D" id="3.10.180.10">
    <property type="entry name" value="2,3-Dihydroxybiphenyl 1,2-Dioxygenase, domain 1"/>
    <property type="match status" value="1"/>
</dbReference>
<dbReference type="AlphaFoldDB" id="A0A921DY90"/>
<dbReference type="PROSITE" id="PS51819">
    <property type="entry name" value="VOC"/>
    <property type="match status" value="1"/>
</dbReference>
<dbReference type="PANTHER" id="PTHR36503">
    <property type="entry name" value="BLR2520 PROTEIN"/>
    <property type="match status" value="1"/>
</dbReference>
<dbReference type="Proteomes" id="UP000763505">
    <property type="component" value="Unassembled WGS sequence"/>
</dbReference>
<accession>A0A921DY90</accession>
<organism evidence="2 3">
    <name type="scientific">Aliicoccus persicus</name>
    <dbReference type="NCBI Taxonomy" id="930138"/>
    <lineage>
        <taxon>Bacteria</taxon>
        <taxon>Bacillati</taxon>
        <taxon>Bacillota</taxon>
        <taxon>Bacilli</taxon>
        <taxon>Bacillales</taxon>
        <taxon>Staphylococcaceae</taxon>
        <taxon>Aliicoccus</taxon>
    </lineage>
</organism>
<evidence type="ECO:0000259" key="1">
    <source>
        <dbReference type="PROSITE" id="PS51819"/>
    </source>
</evidence>
<gene>
    <name evidence="2" type="ORF">K8V35_08770</name>
</gene>
<dbReference type="InterPro" id="IPR004360">
    <property type="entry name" value="Glyas_Fos-R_dOase_dom"/>
</dbReference>
<evidence type="ECO:0000313" key="3">
    <source>
        <dbReference type="Proteomes" id="UP000763505"/>
    </source>
</evidence>
<dbReference type="InterPro" id="IPR029068">
    <property type="entry name" value="Glyas_Bleomycin-R_OHBP_Dase"/>
</dbReference>
<dbReference type="InterPro" id="IPR037523">
    <property type="entry name" value="VOC_core"/>
</dbReference>
<dbReference type="Pfam" id="PF00903">
    <property type="entry name" value="Glyoxalase"/>
    <property type="match status" value="1"/>
</dbReference>
<reference evidence="2" key="1">
    <citation type="journal article" date="2021" name="PeerJ">
        <title>Extensive microbial diversity within the chicken gut microbiome revealed by metagenomics and culture.</title>
        <authorList>
            <person name="Gilroy R."/>
            <person name="Ravi A."/>
            <person name="Getino M."/>
            <person name="Pursley I."/>
            <person name="Horton D.L."/>
            <person name="Alikhan N.F."/>
            <person name="Baker D."/>
            <person name="Gharbi K."/>
            <person name="Hall N."/>
            <person name="Watson M."/>
            <person name="Adriaenssens E.M."/>
            <person name="Foster-Nyarko E."/>
            <person name="Jarju S."/>
            <person name="Secka A."/>
            <person name="Antonio M."/>
            <person name="Oren A."/>
            <person name="Chaudhuri R.R."/>
            <person name="La Ragione R."/>
            <person name="Hildebrand F."/>
            <person name="Pallen M.J."/>
        </authorList>
    </citation>
    <scope>NUCLEOTIDE SEQUENCE</scope>
    <source>
        <strain evidence="2">6019</strain>
    </source>
</reference>
<evidence type="ECO:0000313" key="2">
    <source>
        <dbReference type="EMBL" id="HJE20431.1"/>
    </source>
</evidence>
<dbReference type="SUPFAM" id="SSF54593">
    <property type="entry name" value="Glyoxalase/Bleomycin resistance protein/Dihydroxybiphenyl dioxygenase"/>
    <property type="match status" value="1"/>
</dbReference>
<sequence length="149" mass="17126">MNRINLIALGVKDMEASYRFYKDVLGFETFEENPNAPIVFFNNRGTKLELFPIEELAKDINADNPPEINTDGFNGITLAYNAKSDEEVDEIFKHLIANDVEIVKMPERVFWGGYSGYFKDPNGYYWEVAKAAFDFDDQDMIIIEDDSQS</sequence>
<protein>
    <submittedName>
        <fullName evidence="2">VOC family protein</fullName>
    </submittedName>
</protein>
<dbReference type="EMBL" id="DYYI01000095">
    <property type="protein sequence ID" value="HJE20431.1"/>
    <property type="molecule type" value="Genomic_DNA"/>
</dbReference>
<dbReference type="CDD" id="cd07251">
    <property type="entry name" value="VOC_like"/>
    <property type="match status" value="1"/>
</dbReference>
<proteinExistence type="predicted"/>
<comment type="caution">
    <text evidence="2">The sequence shown here is derived from an EMBL/GenBank/DDBJ whole genome shotgun (WGS) entry which is preliminary data.</text>
</comment>
<reference evidence="2" key="2">
    <citation type="submission" date="2021-09" db="EMBL/GenBank/DDBJ databases">
        <authorList>
            <person name="Gilroy R."/>
        </authorList>
    </citation>
    <scope>NUCLEOTIDE SEQUENCE</scope>
    <source>
        <strain evidence="2">6019</strain>
    </source>
</reference>
<feature type="domain" description="VOC" evidence="1">
    <location>
        <begin position="3"/>
        <end position="131"/>
    </location>
</feature>